<dbReference type="PROSITE" id="PS51257">
    <property type="entry name" value="PROKAR_LIPOPROTEIN"/>
    <property type="match status" value="1"/>
</dbReference>
<gene>
    <name evidence="2" type="ORF">GGR42_003247</name>
</gene>
<accession>A0A846QUZ3</accession>
<dbReference type="RefSeq" id="WP_167966167.1">
    <property type="nucleotide sequence ID" value="NZ_JAATJJ010000002.1"/>
</dbReference>
<evidence type="ECO:0000313" key="2">
    <source>
        <dbReference type="EMBL" id="NJB72756.1"/>
    </source>
</evidence>
<keyword evidence="1" id="KW-0732">Signal</keyword>
<evidence type="ECO:0000313" key="3">
    <source>
        <dbReference type="Proteomes" id="UP000590442"/>
    </source>
</evidence>
<comment type="caution">
    <text evidence="2">The sequence shown here is derived from an EMBL/GenBank/DDBJ whole genome shotgun (WGS) entry which is preliminary data.</text>
</comment>
<dbReference type="Proteomes" id="UP000590442">
    <property type="component" value="Unassembled WGS sequence"/>
</dbReference>
<feature type="signal peptide" evidence="1">
    <location>
        <begin position="1"/>
        <end position="24"/>
    </location>
</feature>
<reference evidence="2 3" key="1">
    <citation type="submission" date="2020-03" db="EMBL/GenBank/DDBJ databases">
        <title>Genomic Encyclopedia of Type Strains, Phase IV (KMG-IV): sequencing the most valuable type-strain genomes for metagenomic binning, comparative biology and taxonomic classification.</title>
        <authorList>
            <person name="Goeker M."/>
        </authorList>
    </citation>
    <scope>NUCLEOTIDE SEQUENCE [LARGE SCALE GENOMIC DNA]</scope>
    <source>
        <strain evidence="2 3">DSM 29762</strain>
    </source>
</reference>
<dbReference type="EMBL" id="JAATJJ010000002">
    <property type="protein sequence ID" value="NJB72756.1"/>
    <property type="molecule type" value="Genomic_DNA"/>
</dbReference>
<dbReference type="AlphaFoldDB" id="A0A846QUZ3"/>
<name>A0A846QUZ3_9FLAO</name>
<sequence length="298" mass="31918">MKLNFKSYLIIPVMLLLASTSCDEGDAIVDDVVDNTTRGAILRTVNVVSNELPIGEADGFFGVDLEVQDSENGALVQSIDVFANFQDNTPDNGVGATTPESFVENIASSTFTIGEFDLPRFTYQITLPELLAITGVSESDIDGGDEFRVRFELVLSDGRRFSFADNSGTLTGSFFSSPFLYGATIVCPPSPPAAGDWIFDMTDAYGDGWNGASLTVTLDGEEMEFLVDGSEGGASLETLTVPTDAEVISIRFTSGNWDGEIGYTITSANGNVILTQEAYADTTPTPGVELINYCVKNY</sequence>
<proteinExistence type="predicted"/>
<protein>
    <submittedName>
        <fullName evidence="2">Uncharacterized protein</fullName>
    </submittedName>
</protein>
<organism evidence="2 3">
    <name type="scientific">Saonia flava</name>
    <dbReference type="NCBI Taxonomy" id="523696"/>
    <lineage>
        <taxon>Bacteria</taxon>
        <taxon>Pseudomonadati</taxon>
        <taxon>Bacteroidota</taxon>
        <taxon>Flavobacteriia</taxon>
        <taxon>Flavobacteriales</taxon>
        <taxon>Flavobacteriaceae</taxon>
        <taxon>Saonia</taxon>
    </lineage>
</organism>
<evidence type="ECO:0000256" key="1">
    <source>
        <dbReference type="SAM" id="SignalP"/>
    </source>
</evidence>
<feature type="chain" id="PRO_5032384066" evidence="1">
    <location>
        <begin position="25"/>
        <end position="298"/>
    </location>
</feature>
<keyword evidence="3" id="KW-1185">Reference proteome</keyword>